<keyword evidence="2" id="KW-0472">Membrane</keyword>
<proteinExistence type="predicted"/>
<protein>
    <submittedName>
        <fullName evidence="3">Uncharacterized protein</fullName>
    </submittedName>
</protein>
<evidence type="ECO:0000256" key="1">
    <source>
        <dbReference type="SAM" id="MobiDB-lite"/>
    </source>
</evidence>
<dbReference type="EMBL" id="JXJN01005396">
    <property type="status" value="NOT_ANNOTATED_CDS"/>
    <property type="molecule type" value="Genomic_DNA"/>
</dbReference>
<feature type="region of interest" description="Disordered" evidence="1">
    <location>
        <begin position="91"/>
        <end position="114"/>
    </location>
</feature>
<dbReference type="Proteomes" id="UP000092460">
    <property type="component" value="Unassembled WGS sequence"/>
</dbReference>
<accession>A0A1B0AXT3</accession>
<evidence type="ECO:0000313" key="3">
    <source>
        <dbReference type="EnsemblMetazoa" id="GPPI012315-PA"/>
    </source>
</evidence>
<evidence type="ECO:0000313" key="4">
    <source>
        <dbReference type="Proteomes" id="UP000092460"/>
    </source>
</evidence>
<reference evidence="3" key="2">
    <citation type="submission" date="2020-05" db="UniProtKB">
        <authorList>
            <consortium name="EnsemblMetazoa"/>
        </authorList>
    </citation>
    <scope>IDENTIFICATION</scope>
    <source>
        <strain evidence="3">IAEA</strain>
    </source>
</reference>
<sequence length="114" mass="13292">MKFLLFSVYTYKNCHVQGLEIRSDLDNIFELYDLSLSCLRFVFPFAYECKEEYLQKIKPIRSTLHRLSVLIGAHMCLLLIKVACTFVFSDAKNDNDDDDDDGDDDNDDGDDDYR</sequence>
<keyword evidence="2" id="KW-1133">Transmembrane helix</keyword>
<name>A0A1B0AXT3_9MUSC</name>
<dbReference type="VEuPathDB" id="VectorBase:GPPI012315"/>
<feature type="transmembrane region" description="Helical" evidence="2">
    <location>
        <begin position="67"/>
        <end position="88"/>
    </location>
</feature>
<organism evidence="3 4">
    <name type="scientific">Glossina palpalis gambiensis</name>
    <dbReference type="NCBI Taxonomy" id="67801"/>
    <lineage>
        <taxon>Eukaryota</taxon>
        <taxon>Metazoa</taxon>
        <taxon>Ecdysozoa</taxon>
        <taxon>Arthropoda</taxon>
        <taxon>Hexapoda</taxon>
        <taxon>Insecta</taxon>
        <taxon>Pterygota</taxon>
        <taxon>Neoptera</taxon>
        <taxon>Endopterygota</taxon>
        <taxon>Diptera</taxon>
        <taxon>Brachycera</taxon>
        <taxon>Muscomorpha</taxon>
        <taxon>Hippoboscoidea</taxon>
        <taxon>Glossinidae</taxon>
        <taxon>Glossina</taxon>
    </lineage>
</organism>
<evidence type="ECO:0000256" key="2">
    <source>
        <dbReference type="SAM" id="Phobius"/>
    </source>
</evidence>
<feature type="compositionally biased region" description="Acidic residues" evidence="1">
    <location>
        <begin position="95"/>
        <end position="114"/>
    </location>
</feature>
<dbReference type="AlphaFoldDB" id="A0A1B0AXT3"/>
<reference evidence="4" key="1">
    <citation type="submission" date="2015-01" db="EMBL/GenBank/DDBJ databases">
        <authorList>
            <person name="Aksoy S."/>
            <person name="Warren W."/>
            <person name="Wilson R.K."/>
        </authorList>
    </citation>
    <scope>NUCLEOTIDE SEQUENCE [LARGE SCALE GENOMIC DNA]</scope>
    <source>
        <strain evidence="4">IAEA</strain>
    </source>
</reference>
<dbReference type="EnsemblMetazoa" id="GPPI012315-RA">
    <property type="protein sequence ID" value="GPPI012315-PA"/>
    <property type="gene ID" value="GPPI012315"/>
</dbReference>
<keyword evidence="4" id="KW-1185">Reference proteome</keyword>
<keyword evidence="2" id="KW-0812">Transmembrane</keyword>